<name>A0A7V3ZV72_UNCW3</name>
<dbReference type="EMBL" id="DTDR01000111">
    <property type="protein sequence ID" value="HGK63791.1"/>
    <property type="molecule type" value="Genomic_DNA"/>
</dbReference>
<dbReference type="AlphaFoldDB" id="A0A7V3ZV72"/>
<evidence type="ECO:0000313" key="1">
    <source>
        <dbReference type="EMBL" id="HGK63791.1"/>
    </source>
</evidence>
<comment type="caution">
    <text evidence="1">The sequence shown here is derived from an EMBL/GenBank/DDBJ whole genome shotgun (WGS) entry which is preliminary data.</text>
</comment>
<proteinExistence type="predicted"/>
<organism evidence="1">
    <name type="scientific">candidate division WOR-3 bacterium</name>
    <dbReference type="NCBI Taxonomy" id="2052148"/>
    <lineage>
        <taxon>Bacteria</taxon>
        <taxon>Bacteria division WOR-3</taxon>
    </lineage>
</organism>
<accession>A0A7V3ZV72</accession>
<reference evidence="1" key="1">
    <citation type="journal article" date="2020" name="mSystems">
        <title>Genome- and Community-Level Interaction Insights into Carbon Utilization and Element Cycling Functions of Hydrothermarchaeota in Hydrothermal Sediment.</title>
        <authorList>
            <person name="Zhou Z."/>
            <person name="Liu Y."/>
            <person name="Xu W."/>
            <person name="Pan J."/>
            <person name="Luo Z.H."/>
            <person name="Li M."/>
        </authorList>
    </citation>
    <scope>NUCLEOTIDE SEQUENCE [LARGE SCALE GENOMIC DNA]</scope>
    <source>
        <strain evidence="1">SpSt-697</strain>
    </source>
</reference>
<protein>
    <submittedName>
        <fullName evidence="1">Uncharacterized protein</fullName>
    </submittedName>
</protein>
<dbReference type="Gene3D" id="2.60.40.4070">
    <property type="match status" value="1"/>
</dbReference>
<sequence>MNIYGLFILLIFRQLSYFEFVEYPLNHTAGDSFEIRIVARESNGDTAWYFNDVAYLATSKDGRYRSIFINPNQIYFQRGIATKKVVVTLAETLSLIVYLPSRPEIKGKTPTIRFNPNYPKKLIILSPAETLASGSTFGKISSPFPIKAGEIFSFRVYITDNWFNPAKTIGETVYFKSTDSFARLPKETPFLGNESIVFQGDLKTKELQKIYVFSKSAYLTADSTEIMVLPNKYRNLLLILPGEEIRKGDTTTLPHLKPGKRNLPSPQYVKEPFLVKVFICDSFYNPTTCPGETVKLFSDFSFSYSPEFIFIQDSGSFFVFFDSAGENQTIWAKSKNYETYRSKLTILSKTKFLKVFKPETAFAGREYEIKVVCLDTNQKPIPFHKVIYKVIKGKGMVYDTLNYTDEEGVSKVKFICEYPEVLETDTILIKSDDKEEKIGIYIEIKDETLLAGKIIGFPNPTGIEADSIKLLYYLPIACDVNLLIYDPFGNIILNKKIRKNEIGAQKGLNYFIWNCRDNNYKKVANGLYNIRIIGVTHTQKVFDNTYRFLVVW</sequence>
<gene>
    <name evidence="1" type="ORF">ENU74_04280</name>
</gene>